<evidence type="ECO:0000256" key="1">
    <source>
        <dbReference type="ARBA" id="ARBA00022679"/>
    </source>
</evidence>
<gene>
    <name evidence="4" type="ORF">AFE02nite_28440</name>
</gene>
<dbReference type="PROSITE" id="PS51186">
    <property type="entry name" value="GNAT"/>
    <property type="match status" value="1"/>
</dbReference>
<dbReference type="InterPro" id="IPR050832">
    <property type="entry name" value="Bact_Acetyltransf"/>
</dbReference>
<dbReference type="RefSeq" id="WP_146819863.1">
    <property type="nucleotide sequence ID" value="NZ_BJYK01000009.1"/>
</dbReference>
<dbReference type="Proteomes" id="UP000321484">
    <property type="component" value="Unassembled WGS sequence"/>
</dbReference>
<accession>A0A511Z0X3</accession>
<dbReference type="PANTHER" id="PTHR43877">
    <property type="entry name" value="AMINOALKYLPHOSPHONATE N-ACETYLTRANSFERASE-RELATED-RELATED"/>
    <property type="match status" value="1"/>
</dbReference>
<protein>
    <submittedName>
        <fullName evidence="4">GCN5 family acetyltransferase</fullName>
    </submittedName>
</protein>
<proteinExistence type="predicted"/>
<keyword evidence="5" id="KW-1185">Reference proteome</keyword>
<name>A0A511Z0X3_9CELL</name>
<keyword evidence="2" id="KW-0012">Acyltransferase</keyword>
<dbReference type="InterPro" id="IPR000182">
    <property type="entry name" value="GNAT_dom"/>
</dbReference>
<comment type="caution">
    <text evidence="4">The sequence shown here is derived from an EMBL/GenBank/DDBJ whole genome shotgun (WGS) entry which is preliminary data.</text>
</comment>
<dbReference type="Pfam" id="PF00583">
    <property type="entry name" value="Acetyltransf_1"/>
    <property type="match status" value="1"/>
</dbReference>
<evidence type="ECO:0000313" key="5">
    <source>
        <dbReference type="Proteomes" id="UP000321484"/>
    </source>
</evidence>
<reference evidence="4 5" key="1">
    <citation type="submission" date="2019-07" db="EMBL/GenBank/DDBJ databases">
        <title>Whole genome shotgun sequence of Actinotalea fermentans NBRC 105374.</title>
        <authorList>
            <person name="Hosoyama A."/>
            <person name="Uohara A."/>
            <person name="Ohji S."/>
            <person name="Ichikawa N."/>
        </authorList>
    </citation>
    <scope>NUCLEOTIDE SEQUENCE [LARGE SCALE GENOMIC DNA]</scope>
    <source>
        <strain evidence="4 5">NBRC 105374</strain>
    </source>
</reference>
<dbReference type="InterPro" id="IPR016181">
    <property type="entry name" value="Acyl_CoA_acyltransferase"/>
</dbReference>
<sequence>MTLSTRPLVLANAGEVLTLQRAAYVPEARRYRDLELAPLVQTLDEVRAELGRADVIGLGVWDGGRLVAAVRLRVDGAVAHLGRLVVAPDRQGEGIGSDLLAACERVLPPAVGEIRLFTGADSDATLRLYERHGYVRQFASPAGTYELVHLTKRLAV</sequence>
<dbReference type="GO" id="GO:0016747">
    <property type="term" value="F:acyltransferase activity, transferring groups other than amino-acyl groups"/>
    <property type="evidence" value="ECO:0007669"/>
    <property type="project" value="InterPro"/>
</dbReference>
<evidence type="ECO:0000259" key="3">
    <source>
        <dbReference type="PROSITE" id="PS51186"/>
    </source>
</evidence>
<dbReference type="OrthoDB" id="4322031at2"/>
<organism evidence="4 5">
    <name type="scientific">Actinotalea fermentans</name>
    <dbReference type="NCBI Taxonomy" id="43671"/>
    <lineage>
        <taxon>Bacteria</taxon>
        <taxon>Bacillati</taxon>
        <taxon>Actinomycetota</taxon>
        <taxon>Actinomycetes</taxon>
        <taxon>Micrococcales</taxon>
        <taxon>Cellulomonadaceae</taxon>
        <taxon>Actinotalea</taxon>
    </lineage>
</organism>
<dbReference type="AlphaFoldDB" id="A0A511Z0X3"/>
<evidence type="ECO:0000313" key="4">
    <source>
        <dbReference type="EMBL" id="GEN81110.1"/>
    </source>
</evidence>
<dbReference type="SUPFAM" id="SSF55729">
    <property type="entry name" value="Acyl-CoA N-acyltransferases (Nat)"/>
    <property type="match status" value="1"/>
</dbReference>
<dbReference type="CDD" id="cd04301">
    <property type="entry name" value="NAT_SF"/>
    <property type="match status" value="1"/>
</dbReference>
<keyword evidence="1 4" id="KW-0808">Transferase</keyword>
<dbReference type="EMBL" id="BJYK01000009">
    <property type="protein sequence ID" value="GEN81110.1"/>
    <property type="molecule type" value="Genomic_DNA"/>
</dbReference>
<dbReference type="Gene3D" id="3.40.630.30">
    <property type="match status" value="1"/>
</dbReference>
<evidence type="ECO:0000256" key="2">
    <source>
        <dbReference type="ARBA" id="ARBA00023315"/>
    </source>
</evidence>
<feature type="domain" description="N-acetyltransferase" evidence="3">
    <location>
        <begin position="18"/>
        <end position="156"/>
    </location>
</feature>